<dbReference type="AlphaFoldDB" id="C0XK81"/>
<name>C0XK81_LENH9</name>
<keyword evidence="2" id="KW-1185">Reference proteome</keyword>
<organism evidence="1 2">
    <name type="scientific">Lentilactobacillus hilgardii (strain ATCC 8290 / DSM 20176 / CCUG 30140 / JCM 1155 / KCTC 3500 / NBRC 15886 / NCIMB 8040 / NRRL B-1843 / 9)</name>
    <dbReference type="NCBI Taxonomy" id="1423757"/>
    <lineage>
        <taxon>Bacteria</taxon>
        <taxon>Bacillati</taxon>
        <taxon>Bacillota</taxon>
        <taxon>Bacilli</taxon>
        <taxon>Lactobacillales</taxon>
        <taxon>Lactobacillaceae</taxon>
        <taxon>Lentilactobacillus</taxon>
    </lineage>
</organism>
<reference evidence="1 2" key="1">
    <citation type="submission" date="2009-01" db="EMBL/GenBank/DDBJ databases">
        <authorList>
            <person name="Qin X."/>
            <person name="Bachman B."/>
            <person name="Battles P."/>
            <person name="Bell A."/>
            <person name="Bess C."/>
            <person name="Bickham C."/>
            <person name="Chaboub L."/>
            <person name="Chen D."/>
            <person name="Coyle M."/>
            <person name="Deiros D.R."/>
            <person name="Dinh H."/>
            <person name="Forbes L."/>
            <person name="Fowler G."/>
            <person name="Francisco L."/>
            <person name="Fu Q."/>
            <person name="Gubbala S."/>
            <person name="Hale W."/>
            <person name="Han Y."/>
            <person name="Hemphill L."/>
            <person name="Highlander S.K."/>
            <person name="Hirani K."/>
            <person name="Hogues M."/>
            <person name="Jackson L."/>
            <person name="Jakkamsetti A."/>
            <person name="Javaid M."/>
            <person name="Jiang H."/>
            <person name="Korchina V."/>
            <person name="Kovar C."/>
            <person name="Lara F."/>
            <person name="Lee S."/>
            <person name="Mata R."/>
            <person name="Mathew T."/>
            <person name="Moen C."/>
            <person name="Morales K."/>
            <person name="Munidasa M."/>
            <person name="Nazareth L."/>
            <person name="Ngo R."/>
            <person name="Nguyen L."/>
            <person name="Okwuonu G."/>
            <person name="Ongeri F."/>
            <person name="Patil S."/>
            <person name="Petrosino J."/>
            <person name="Pham C."/>
            <person name="Pham P."/>
            <person name="Pu L.-L."/>
            <person name="Puazo M."/>
            <person name="Raj R."/>
            <person name="Reid J."/>
            <person name="Rouhana J."/>
            <person name="Saada N."/>
            <person name="Shang Y."/>
            <person name="Simmons D."/>
            <person name="Thornton R."/>
            <person name="Warren J."/>
            <person name="Weissenberger G."/>
            <person name="Zhang J."/>
            <person name="Zhang L."/>
            <person name="Zhou C."/>
            <person name="Zhu D."/>
            <person name="Muzny D."/>
            <person name="Worley K."/>
            <person name="Gibbs R."/>
        </authorList>
    </citation>
    <scope>NUCLEOTIDE SEQUENCE [LARGE SCALE GENOMIC DNA]</scope>
    <source>
        <strain evidence="2">ATCC 8290 / DSM 20176 / CCUG 30140 / JCM 1155 / KCTC 3500 / NBRC 15886 / NCIMB 8040 / NRRL B-1843 / 9</strain>
    </source>
</reference>
<sequence>MRKWLVGLLCIVGLSMGFMGSAIKPQSSQAASHSLRYFPSALRHTWYHYDGHGRYDRVTFGYKHYREQNYYDGWTVYHGKIHYRNLKTTHISHHPNWTFATPFYIHHMHWVNIYGWNQTAGDGEYYGVKVRHYHGHRIRVMSEANGAGIWTYQHYYATRKVARTLGNKHFKGVSYDG</sequence>
<evidence type="ECO:0000313" key="1">
    <source>
        <dbReference type="EMBL" id="EEI24265.1"/>
    </source>
</evidence>
<accession>C0XK81</accession>
<dbReference type="Proteomes" id="UP000003752">
    <property type="component" value="Unassembled WGS sequence"/>
</dbReference>
<gene>
    <name evidence="1" type="ORF">HMPREF0519_1642</name>
</gene>
<dbReference type="PATRIC" id="fig|1423757.3.peg.294"/>
<evidence type="ECO:0000313" key="2">
    <source>
        <dbReference type="Proteomes" id="UP000003752"/>
    </source>
</evidence>
<comment type="caution">
    <text evidence="1">The sequence shown here is derived from an EMBL/GenBank/DDBJ whole genome shotgun (WGS) entry which is preliminary data.</text>
</comment>
<dbReference type="HOGENOM" id="CLU_1516038_0_0_9"/>
<proteinExistence type="predicted"/>
<protein>
    <submittedName>
        <fullName evidence="1">Uncharacterized protein</fullName>
    </submittedName>
</protein>
<dbReference type="EMBL" id="ACGP01000149">
    <property type="protein sequence ID" value="EEI24265.1"/>
    <property type="molecule type" value="Genomic_DNA"/>
</dbReference>
<dbReference type="RefSeq" id="WP_003557731.1">
    <property type="nucleotide sequence ID" value="NZ_AZDF01000010.1"/>
</dbReference>